<dbReference type="PANTHER" id="PTHR39200:SF1">
    <property type="entry name" value="AUTO-TRANSPORTER ADHESIN HEAD GIN DOMAIN-CONTAINING PROTEIN-RELATED"/>
    <property type="match status" value="1"/>
</dbReference>
<organism evidence="2">
    <name type="scientific">Sediminibacterium sp. KACHI17</name>
    <dbReference type="NCBI Taxonomy" id="1751071"/>
    <lineage>
        <taxon>Bacteria</taxon>
        <taxon>Pseudomonadati</taxon>
        <taxon>Bacteroidota</taxon>
        <taxon>Chitinophagia</taxon>
        <taxon>Chitinophagales</taxon>
        <taxon>Chitinophagaceae</taxon>
        <taxon>Sediminibacterium</taxon>
    </lineage>
</organism>
<dbReference type="EMBL" id="AP029612">
    <property type="protein sequence ID" value="BFG71773.1"/>
    <property type="molecule type" value="Genomic_DNA"/>
</dbReference>
<dbReference type="PANTHER" id="PTHR39200">
    <property type="entry name" value="HYPOTHETICAL EXPORTED PROTEIN"/>
    <property type="match status" value="1"/>
</dbReference>
<evidence type="ECO:0000259" key="1">
    <source>
        <dbReference type="Pfam" id="PF10988"/>
    </source>
</evidence>
<dbReference type="AlphaFoldDB" id="A0AAT9GMC3"/>
<name>A0AAT9GMC3_9BACT</name>
<dbReference type="Pfam" id="PF10988">
    <property type="entry name" value="DUF2807"/>
    <property type="match status" value="1"/>
</dbReference>
<feature type="domain" description="Putative auto-transporter adhesin head GIN" evidence="1">
    <location>
        <begin position="42"/>
        <end position="223"/>
    </location>
</feature>
<proteinExistence type="predicted"/>
<sequence>MRILLVAMVIVTMANSCTFFGSKRVKGNGNITVEERSGLDANKIHLKGFMDVELTQGATTTVKVEADENLQEYIITEMDHDELVVRMRGNFNFITSERLKVYITTPRLEQLKLSGSGNIVGTNKFTGADQLKLSVSGVGDLKLEANTPELDAKISGSGSLVLSGETRDAKIQISGIGDCNAEALKAENASVKISGSGDVKIFADNKLDVSISGIGSVYYKGEAVVSQKVSGSGDVKRLQQ</sequence>
<dbReference type="RefSeq" id="WP_353549398.1">
    <property type="nucleotide sequence ID" value="NZ_AP029612.1"/>
</dbReference>
<dbReference type="Gene3D" id="2.160.20.120">
    <property type="match status" value="1"/>
</dbReference>
<reference evidence="2" key="1">
    <citation type="submission" date="2024-02" db="EMBL/GenBank/DDBJ databases">
        <title>Sediminibacterium planktonica sp. nov. and Sediminibacterium longus sp. nov., isolated from surface lake and river water.</title>
        <authorList>
            <person name="Watanabe K."/>
            <person name="Takemine S."/>
            <person name="Ishii Y."/>
            <person name="Ogata Y."/>
            <person name="Shindo C."/>
            <person name="Suda W."/>
        </authorList>
    </citation>
    <scope>NUCLEOTIDE SEQUENCE</scope>
    <source>
        <strain evidence="2">KACHI17</strain>
    </source>
</reference>
<protein>
    <submittedName>
        <fullName evidence="2">Head GIN domain-containing protein</fullName>
    </submittedName>
</protein>
<gene>
    <name evidence="2" type="ORF">KACHI17_26540</name>
</gene>
<dbReference type="InterPro" id="IPR021255">
    <property type="entry name" value="DUF2807"/>
</dbReference>
<evidence type="ECO:0000313" key="2">
    <source>
        <dbReference type="EMBL" id="BFG71773.1"/>
    </source>
</evidence>
<accession>A0AAT9GMC3</accession>